<dbReference type="PANTHER" id="PTHR22749">
    <property type="entry name" value="RIBOFLAVIN KINASE/FMN ADENYLYLTRANSFERASE"/>
    <property type="match status" value="1"/>
</dbReference>
<comment type="caution">
    <text evidence="16">The sequence shown here is derived from an EMBL/GenBank/DDBJ whole genome shotgun (WGS) entry which is preliminary data.</text>
</comment>
<evidence type="ECO:0000256" key="4">
    <source>
        <dbReference type="ARBA" id="ARBA00022643"/>
    </source>
</evidence>
<evidence type="ECO:0000256" key="11">
    <source>
        <dbReference type="ARBA" id="ARBA00023268"/>
    </source>
</evidence>
<evidence type="ECO:0000313" key="16">
    <source>
        <dbReference type="EMBL" id="SHE28340.1"/>
    </source>
</evidence>
<dbReference type="EC" id="2.7.7.2" evidence="14"/>
<comment type="pathway">
    <text evidence="1 14">Cofactor biosynthesis; FAD biosynthesis; FAD from FMN: step 1/1.</text>
</comment>
<protein>
    <recommendedName>
        <fullName evidence="14">Riboflavin biosynthesis protein</fullName>
    </recommendedName>
    <domain>
        <recommendedName>
            <fullName evidence="14">Riboflavin kinase</fullName>
            <ecNumber evidence="14">2.7.1.26</ecNumber>
        </recommendedName>
        <alternativeName>
            <fullName evidence="14">Flavokinase</fullName>
        </alternativeName>
    </domain>
    <domain>
        <recommendedName>
            <fullName evidence="14">FMN adenylyltransferase</fullName>
            <ecNumber evidence="14">2.7.7.2</ecNumber>
        </recommendedName>
        <alternativeName>
            <fullName evidence="14">FAD pyrophosphorylase</fullName>
        </alternativeName>
        <alternativeName>
            <fullName evidence="14">FAD synthase</fullName>
        </alternativeName>
    </domain>
</protein>
<keyword evidence="7 14" id="KW-0547">Nucleotide-binding</keyword>
<dbReference type="Pfam" id="PF06574">
    <property type="entry name" value="FAD_syn"/>
    <property type="match status" value="1"/>
</dbReference>
<dbReference type="RefSeq" id="WP_072862334.1">
    <property type="nucleotide sequence ID" value="NZ_FQUI01000001.1"/>
</dbReference>
<keyword evidence="10 14" id="KW-0067">ATP-binding</keyword>
<keyword evidence="6 14" id="KW-0548">Nucleotidyltransferase</keyword>
<evidence type="ECO:0000259" key="15">
    <source>
        <dbReference type="SMART" id="SM00904"/>
    </source>
</evidence>
<dbReference type="GO" id="GO:0009231">
    <property type="term" value="P:riboflavin biosynthetic process"/>
    <property type="evidence" value="ECO:0007669"/>
    <property type="project" value="InterPro"/>
</dbReference>
<dbReference type="STRING" id="1122195.SAMN02745164_00119"/>
<dbReference type="AlphaFoldDB" id="A0A1M4S821"/>
<dbReference type="SUPFAM" id="SSF82114">
    <property type="entry name" value="Riboflavin kinase-like"/>
    <property type="match status" value="1"/>
</dbReference>
<dbReference type="InterPro" id="IPR014729">
    <property type="entry name" value="Rossmann-like_a/b/a_fold"/>
</dbReference>
<dbReference type="EC" id="2.7.1.26" evidence="14"/>
<dbReference type="InterPro" id="IPR002606">
    <property type="entry name" value="Riboflavin_kinase_bac"/>
</dbReference>
<dbReference type="GO" id="GO:0005524">
    <property type="term" value="F:ATP binding"/>
    <property type="evidence" value="ECO:0007669"/>
    <property type="project" value="UniProtKB-UniRule"/>
</dbReference>
<comment type="similarity">
    <text evidence="14">Belongs to the ribF family.</text>
</comment>
<dbReference type="InterPro" id="IPR015864">
    <property type="entry name" value="FAD_synthase"/>
</dbReference>
<proteinExistence type="inferred from homology"/>
<dbReference type="InterPro" id="IPR023465">
    <property type="entry name" value="Riboflavin_kinase_dom_sf"/>
</dbReference>
<dbReference type="OrthoDB" id="9803667at2"/>
<keyword evidence="9 14" id="KW-0274">FAD</keyword>
<evidence type="ECO:0000256" key="9">
    <source>
        <dbReference type="ARBA" id="ARBA00022827"/>
    </source>
</evidence>
<evidence type="ECO:0000256" key="10">
    <source>
        <dbReference type="ARBA" id="ARBA00022840"/>
    </source>
</evidence>
<name>A0A1M4S821_MARH1</name>
<evidence type="ECO:0000256" key="12">
    <source>
        <dbReference type="ARBA" id="ARBA00047880"/>
    </source>
</evidence>
<evidence type="ECO:0000256" key="8">
    <source>
        <dbReference type="ARBA" id="ARBA00022777"/>
    </source>
</evidence>
<sequence>MNYAVTIGTFDGVHKGHQVIIKKTLEIAKSNNLIPKAYIMKYPASKYFGNFSGVIIPSYKREEILMNYGFETEVFELPKVIHISHEEYLKFLLKNGMKAIICGEDFTFGKDRKGDISYLLAKQHKNNFFVEVLKDIKTSETRISSTFIRRALLAGNIDEANNLLGRIWTIEGPVYEDRHVGFSLGFPTANIDIRYKEEVIYPKYGVYLVKGGVKNNPHKYYGLMSVGLRPTFNENIKEPKVEIYFLDYFGDLYNKIIEVEVLKFLRDEIKFNSKKDLINQMIKDEDNARKIINNWR</sequence>
<keyword evidence="3 14" id="KW-0285">Flavoprotein</keyword>
<dbReference type="PANTHER" id="PTHR22749:SF6">
    <property type="entry name" value="RIBOFLAVIN KINASE"/>
    <property type="match status" value="1"/>
</dbReference>
<dbReference type="SUPFAM" id="SSF52374">
    <property type="entry name" value="Nucleotidylyl transferase"/>
    <property type="match status" value="1"/>
</dbReference>
<dbReference type="UniPathway" id="UPA00276">
    <property type="reaction ID" value="UER00406"/>
</dbReference>
<evidence type="ECO:0000313" key="17">
    <source>
        <dbReference type="Proteomes" id="UP000184334"/>
    </source>
</evidence>
<organism evidence="16 17">
    <name type="scientific">Marinitoga hydrogenitolerans (strain DSM 16785 / JCM 12826 / AT1271)</name>
    <dbReference type="NCBI Taxonomy" id="1122195"/>
    <lineage>
        <taxon>Bacteria</taxon>
        <taxon>Thermotogati</taxon>
        <taxon>Thermotogota</taxon>
        <taxon>Thermotogae</taxon>
        <taxon>Petrotogales</taxon>
        <taxon>Petrotogaceae</taxon>
        <taxon>Marinitoga</taxon>
    </lineage>
</organism>
<reference evidence="16" key="1">
    <citation type="submission" date="2016-11" db="EMBL/GenBank/DDBJ databases">
        <authorList>
            <person name="Varghese N."/>
            <person name="Submissions S."/>
        </authorList>
    </citation>
    <scope>NUCLEOTIDE SEQUENCE [LARGE SCALE GENOMIC DNA]</scope>
    <source>
        <strain evidence="16">DSM 16785</strain>
    </source>
</reference>
<evidence type="ECO:0000256" key="5">
    <source>
        <dbReference type="ARBA" id="ARBA00022679"/>
    </source>
</evidence>
<comment type="pathway">
    <text evidence="2 14">Cofactor biosynthesis; FMN biosynthesis; FMN from riboflavin (ATP route): step 1/1.</text>
</comment>
<evidence type="ECO:0000256" key="6">
    <source>
        <dbReference type="ARBA" id="ARBA00022695"/>
    </source>
</evidence>
<evidence type="ECO:0000256" key="3">
    <source>
        <dbReference type="ARBA" id="ARBA00022630"/>
    </source>
</evidence>
<dbReference type="Proteomes" id="UP000184334">
    <property type="component" value="Unassembled WGS sequence"/>
</dbReference>
<dbReference type="Gene3D" id="2.40.30.30">
    <property type="entry name" value="Riboflavin kinase-like"/>
    <property type="match status" value="1"/>
</dbReference>
<keyword evidence="17" id="KW-1185">Reference proteome</keyword>
<keyword evidence="5 14" id="KW-0808">Transferase</keyword>
<dbReference type="GO" id="GO:0009398">
    <property type="term" value="P:FMN biosynthetic process"/>
    <property type="evidence" value="ECO:0007669"/>
    <property type="project" value="UniProtKB-UniRule"/>
</dbReference>
<evidence type="ECO:0000256" key="1">
    <source>
        <dbReference type="ARBA" id="ARBA00004726"/>
    </source>
</evidence>
<gene>
    <name evidence="16" type="ORF">SAMN02745164_00119</name>
</gene>
<evidence type="ECO:0000256" key="7">
    <source>
        <dbReference type="ARBA" id="ARBA00022741"/>
    </source>
</evidence>
<dbReference type="InterPro" id="IPR015865">
    <property type="entry name" value="Riboflavin_kinase_bac/euk"/>
</dbReference>
<dbReference type="GO" id="GO:0008531">
    <property type="term" value="F:riboflavin kinase activity"/>
    <property type="evidence" value="ECO:0007669"/>
    <property type="project" value="UniProtKB-UniRule"/>
</dbReference>
<dbReference type="GO" id="GO:0003919">
    <property type="term" value="F:FMN adenylyltransferase activity"/>
    <property type="evidence" value="ECO:0007669"/>
    <property type="project" value="UniProtKB-UniRule"/>
</dbReference>
<comment type="catalytic activity">
    <reaction evidence="12 14">
        <text>riboflavin + ATP = FMN + ADP + H(+)</text>
        <dbReference type="Rhea" id="RHEA:14357"/>
        <dbReference type="ChEBI" id="CHEBI:15378"/>
        <dbReference type="ChEBI" id="CHEBI:30616"/>
        <dbReference type="ChEBI" id="CHEBI:57986"/>
        <dbReference type="ChEBI" id="CHEBI:58210"/>
        <dbReference type="ChEBI" id="CHEBI:456216"/>
        <dbReference type="EC" id="2.7.1.26"/>
    </reaction>
</comment>
<dbReference type="GO" id="GO:0006747">
    <property type="term" value="P:FAD biosynthetic process"/>
    <property type="evidence" value="ECO:0007669"/>
    <property type="project" value="UniProtKB-UniRule"/>
</dbReference>
<dbReference type="PIRSF" id="PIRSF004491">
    <property type="entry name" value="FAD_Synth"/>
    <property type="match status" value="1"/>
</dbReference>
<dbReference type="EMBL" id="FQUI01000001">
    <property type="protein sequence ID" value="SHE28340.1"/>
    <property type="molecule type" value="Genomic_DNA"/>
</dbReference>
<accession>A0A1M4S821</accession>
<keyword evidence="11" id="KW-0511">Multifunctional enzyme</keyword>
<dbReference type="SMART" id="SM00904">
    <property type="entry name" value="Flavokinase"/>
    <property type="match status" value="1"/>
</dbReference>
<dbReference type="InterPro" id="IPR023468">
    <property type="entry name" value="Riboflavin_kinase"/>
</dbReference>
<keyword evidence="8 14" id="KW-0418">Kinase</keyword>
<evidence type="ECO:0000256" key="2">
    <source>
        <dbReference type="ARBA" id="ARBA00005201"/>
    </source>
</evidence>
<keyword evidence="4 14" id="KW-0288">FMN</keyword>
<evidence type="ECO:0000256" key="14">
    <source>
        <dbReference type="PIRNR" id="PIRNR004491"/>
    </source>
</evidence>
<dbReference type="Pfam" id="PF01687">
    <property type="entry name" value="Flavokinase"/>
    <property type="match status" value="1"/>
</dbReference>
<feature type="domain" description="Riboflavin kinase" evidence="15">
    <location>
        <begin position="163"/>
        <end position="293"/>
    </location>
</feature>
<dbReference type="Gene3D" id="3.40.50.620">
    <property type="entry name" value="HUPs"/>
    <property type="match status" value="1"/>
</dbReference>
<dbReference type="NCBIfam" id="TIGR00083">
    <property type="entry name" value="ribF"/>
    <property type="match status" value="1"/>
</dbReference>
<comment type="catalytic activity">
    <reaction evidence="13 14">
        <text>FMN + ATP + H(+) = FAD + diphosphate</text>
        <dbReference type="Rhea" id="RHEA:17237"/>
        <dbReference type="ChEBI" id="CHEBI:15378"/>
        <dbReference type="ChEBI" id="CHEBI:30616"/>
        <dbReference type="ChEBI" id="CHEBI:33019"/>
        <dbReference type="ChEBI" id="CHEBI:57692"/>
        <dbReference type="ChEBI" id="CHEBI:58210"/>
        <dbReference type="EC" id="2.7.7.2"/>
    </reaction>
</comment>
<dbReference type="CDD" id="cd02064">
    <property type="entry name" value="FAD_synthetase_N"/>
    <property type="match status" value="1"/>
</dbReference>
<dbReference type="UniPathway" id="UPA00277">
    <property type="reaction ID" value="UER00407"/>
</dbReference>
<evidence type="ECO:0000256" key="13">
    <source>
        <dbReference type="ARBA" id="ARBA00049494"/>
    </source>
</evidence>